<organism evidence="12 13">
    <name type="scientific">Petrolisthes cinctipes</name>
    <name type="common">Flat porcelain crab</name>
    <dbReference type="NCBI Taxonomy" id="88211"/>
    <lineage>
        <taxon>Eukaryota</taxon>
        <taxon>Metazoa</taxon>
        <taxon>Ecdysozoa</taxon>
        <taxon>Arthropoda</taxon>
        <taxon>Crustacea</taxon>
        <taxon>Multicrustacea</taxon>
        <taxon>Malacostraca</taxon>
        <taxon>Eumalacostraca</taxon>
        <taxon>Eucarida</taxon>
        <taxon>Decapoda</taxon>
        <taxon>Pleocyemata</taxon>
        <taxon>Anomura</taxon>
        <taxon>Galatheoidea</taxon>
        <taxon>Porcellanidae</taxon>
        <taxon>Petrolisthes</taxon>
    </lineage>
</organism>
<evidence type="ECO:0000256" key="2">
    <source>
        <dbReference type="ARBA" id="ARBA00022801"/>
    </source>
</evidence>
<proteinExistence type="inferred from homology"/>
<dbReference type="Proteomes" id="UP001286313">
    <property type="component" value="Unassembled WGS sequence"/>
</dbReference>
<dbReference type="PROSITE" id="PS51084">
    <property type="entry name" value="HIT_2"/>
    <property type="match status" value="1"/>
</dbReference>
<evidence type="ECO:0000256" key="6">
    <source>
        <dbReference type="ARBA" id="ARBA00042361"/>
    </source>
</evidence>
<dbReference type="InterPro" id="IPR017896">
    <property type="entry name" value="4Fe4S_Fe-S-bd"/>
</dbReference>
<dbReference type="PANTHER" id="PTHR12486:SF5">
    <property type="entry name" value="ADENOSINE 5'-MONOPHOSPHORAMIDASE HINT3"/>
    <property type="match status" value="1"/>
</dbReference>
<name>A0AAE1KVA4_PETCI</name>
<dbReference type="PANTHER" id="PTHR12486">
    <property type="entry name" value="APRATAXIN-RELATED"/>
    <property type="match status" value="1"/>
</dbReference>
<keyword evidence="13" id="KW-1185">Reference proteome</keyword>
<dbReference type="EMBL" id="JAWQEG010000818">
    <property type="protein sequence ID" value="KAK3885248.1"/>
    <property type="molecule type" value="Genomic_DNA"/>
</dbReference>
<gene>
    <name evidence="12" type="ORF">Pcinc_010522</name>
</gene>
<dbReference type="InterPro" id="IPR011146">
    <property type="entry name" value="HIT-like"/>
</dbReference>
<comment type="catalytic activity">
    <reaction evidence="3">
        <text>adenosine 5'-phosphoramidate + H2O = NH4(+) + AMP</text>
        <dbReference type="Rhea" id="RHEA:67916"/>
        <dbReference type="ChEBI" id="CHEBI:15377"/>
        <dbReference type="ChEBI" id="CHEBI:28938"/>
        <dbReference type="ChEBI" id="CHEBI:57890"/>
        <dbReference type="ChEBI" id="CHEBI:456215"/>
    </reaction>
</comment>
<evidence type="ECO:0000256" key="8">
    <source>
        <dbReference type="PIRSR" id="PIRSR601310-3"/>
    </source>
</evidence>
<keyword evidence="2" id="KW-0378">Hydrolase</keyword>
<evidence type="ECO:0000256" key="1">
    <source>
        <dbReference type="ARBA" id="ARBA00022741"/>
    </source>
</evidence>
<dbReference type="SUPFAM" id="SSF54197">
    <property type="entry name" value="HIT-like"/>
    <property type="match status" value="1"/>
</dbReference>
<dbReference type="Gene3D" id="3.30.428.10">
    <property type="entry name" value="HIT-like"/>
    <property type="match status" value="1"/>
</dbReference>
<feature type="domain" description="4Fe-4S ferredoxin-type" evidence="11">
    <location>
        <begin position="9"/>
        <end position="38"/>
    </location>
</feature>
<dbReference type="InterPro" id="IPR036265">
    <property type="entry name" value="HIT-like_sf"/>
</dbReference>
<evidence type="ECO:0000256" key="4">
    <source>
        <dbReference type="ARBA" id="ARBA00025764"/>
    </source>
</evidence>
<dbReference type="PROSITE" id="PS51379">
    <property type="entry name" value="4FE4S_FER_2"/>
    <property type="match status" value="1"/>
</dbReference>
<evidence type="ECO:0000256" key="3">
    <source>
        <dbReference type="ARBA" id="ARBA00024472"/>
    </source>
</evidence>
<comment type="caution">
    <text evidence="12">The sequence shown here is derived from an EMBL/GenBank/DDBJ whole genome shotgun (WGS) entry which is preliminary data.</text>
</comment>
<accession>A0AAE1KVA4</accession>
<evidence type="ECO:0000313" key="13">
    <source>
        <dbReference type="Proteomes" id="UP001286313"/>
    </source>
</evidence>
<keyword evidence="1" id="KW-0547">Nucleotide-binding</keyword>
<evidence type="ECO:0000259" key="10">
    <source>
        <dbReference type="PROSITE" id="PS51084"/>
    </source>
</evidence>
<feature type="active site" description="Tele-AMP-histidine intermediate" evidence="7">
    <location>
        <position position="112"/>
    </location>
</feature>
<dbReference type="PRINTS" id="PR00332">
    <property type="entry name" value="HISTRIAD"/>
</dbReference>
<feature type="short sequence motif" description="Histidine triad motif" evidence="8 9">
    <location>
        <begin position="110"/>
        <end position="114"/>
    </location>
</feature>
<dbReference type="GO" id="GO:0000166">
    <property type="term" value="F:nucleotide binding"/>
    <property type="evidence" value="ECO:0007669"/>
    <property type="project" value="UniProtKB-KW"/>
</dbReference>
<protein>
    <recommendedName>
        <fullName evidence="5">Adenosine 5'-monophosphoramidase HINT3</fullName>
    </recommendedName>
    <alternativeName>
        <fullName evidence="6">Histidine triad nucleotide-binding protein 3</fullName>
    </alternativeName>
</protein>
<evidence type="ECO:0000259" key="11">
    <source>
        <dbReference type="PROSITE" id="PS51379"/>
    </source>
</evidence>
<dbReference type="InterPro" id="IPR001310">
    <property type="entry name" value="Histidine_triad_HIT"/>
</dbReference>
<dbReference type="Pfam" id="PF11969">
    <property type="entry name" value="DcpS_C"/>
    <property type="match status" value="1"/>
</dbReference>
<reference evidence="12" key="1">
    <citation type="submission" date="2023-10" db="EMBL/GenBank/DDBJ databases">
        <title>Genome assemblies of two species of porcelain crab, Petrolisthes cinctipes and Petrolisthes manimaculis (Anomura: Porcellanidae).</title>
        <authorList>
            <person name="Angst P."/>
        </authorList>
    </citation>
    <scope>NUCLEOTIDE SEQUENCE</scope>
    <source>
        <strain evidence="12">PB745_01</strain>
        <tissue evidence="12">Gill</tissue>
    </source>
</reference>
<evidence type="ECO:0000256" key="9">
    <source>
        <dbReference type="PROSITE-ProRule" id="PRU00464"/>
    </source>
</evidence>
<evidence type="ECO:0000256" key="5">
    <source>
        <dbReference type="ARBA" id="ARBA00039802"/>
    </source>
</evidence>
<comment type="similarity">
    <text evidence="4">Belongs to the HINT family.</text>
</comment>
<dbReference type="GO" id="GO:0016787">
    <property type="term" value="F:hydrolase activity"/>
    <property type="evidence" value="ECO:0007669"/>
    <property type="project" value="UniProtKB-KW"/>
</dbReference>
<evidence type="ECO:0000313" key="12">
    <source>
        <dbReference type="EMBL" id="KAK3885248.1"/>
    </source>
</evidence>
<dbReference type="AlphaFoldDB" id="A0AAE1KVA4"/>
<evidence type="ECO:0000256" key="7">
    <source>
        <dbReference type="PIRSR" id="PIRSR601310-1"/>
    </source>
</evidence>
<feature type="domain" description="HIT" evidence="10">
    <location>
        <begin position="19"/>
        <end position="127"/>
    </location>
</feature>
<sequence length="151" mass="16932">MSTGTTTPPSPSHDRGKCIFCKICDGVEPSNIVHQDDEFVVFPDMRPAAPHHYLIVTRQHFTDARSLTKEHIPMVERMVSVGKEVLATQGGSDGSARLGFHWPPFHSVSHLHLHVIAPENEMGFLARGIFKTNSFWFVTPETVMARLEDKL</sequence>